<dbReference type="SMART" id="SM00332">
    <property type="entry name" value="PP2Cc"/>
    <property type="match status" value="1"/>
</dbReference>
<dbReference type="InterPro" id="IPR001932">
    <property type="entry name" value="PPM-type_phosphatase-like_dom"/>
</dbReference>
<sequence>MWPFDKDKKQSDHESFQLKKNAPKERNLDQSDTFECIADEENEKSDNVSDTISDGDDDEVILPPEPELDPPVYGITGGVSYWGFSQRGESHIKNGAPCQDRCVIDVVNSSPLIIAGIADGVGSCMLSHYGAATATRSAMDYLKKELIAYNGSLDDAYVGDLLRSAMMCAYEAVRKEAEELEQLEYSFQSTLTLAIYDGSTLFFSHAGDDGIVAILEDGTMDLATVRKKGEEASSVVPLQGLDWETRKSTNVSAFVMATDGVLDAFVGGEVEGNRIYYPFIEPAVTPGQLTDAKIKEIAEFYYQYMAGPEYRSKVTDDLTMIVVANQKKITAENLPKFDKDAWDKYSAEREAQIKSALYPENEPEKNRKKENSGTAYSEQETYRDVSSDNVDDAGDAGEILCDYCGEKVSLEKAKFCPYCGAELRLPFKNDHYDTASRYRDSYGEPYRDSYADSYQQTSTSQGKLQIPSITKRYPEPGRKGTGKKNPTKSSKKNDVYFSKGNSKKKSYKKYDYDFDEDRWWFDLDPVTFLLGVIIVAIVLIFVSFFFH</sequence>
<comment type="caution">
    <text evidence="4">The sequence shown here is derived from an EMBL/GenBank/DDBJ whole genome shotgun (WGS) entry which is preliminary data.</text>
</comment>
<name>A0AAE3DKL3_9FIRM</name>
<dbReference type="Gene3D" id="3.60.40.10">
    <property type="entry name" value="PPM-type phosphatase domain"/>
    <property type="match status" value="1"/>
</dbReference>
<keyword evidence="2" id="KW-0472">Membrane</keyword>
<feature type="compositionally biased region" description="Basic and acidic residues" evidence="1">
    <location>
        <begin position="1"/>
        <end position="29"/>
    </location>
</feature>
<keyword evidence="2" id="KW-0812">Transmembrane</keyword>
<feature type="compositionally biased region" description="Basic residues" evidence="1">
    <location>
        <begin position="480"/>
        <end position="490"/>
    </location>
</feature>
<dbReference type="Proteomes" id="UP001198962">
    <property type="component" value="Unassembled WGS sequence"/>
</dbReference>
<dbReference type="AlphaFoldDB" id="A0AAE3DKL3"/>
<feature type="region of interest" description="Disordered" evidence="1">
    <location>
        <begin position="1"/>
        <end position="69"/>
    </location>
</feature>
<keyword evidence="5" id="KW-1185">Reference proteome</keyword>
<evidence type="ECO:0000313" key="4">
    <source>
        <dbReference type="EMBL" id="MCC2164131.1"/>
    </source>
</evidence>
<feature type="compositionally biased region" description="Polar residues" evidence="1">
    <location>
        <begin position="452"/>
        <end position="463"/>
    </location>
</feature>
<feature type="compositionally biased region" description="Basic and acidic residues" evidence="1">
    <location>
        <begin position="362"/>
        <end position="371"/>
    </location>
</feature>
<dbReference type="Pfam" id="PF13672">
    <property type="entry name" value="PP2C_2"/>
    <property type="match status" value="1"/>
</dbReference>
<feature type="transmembrane region" description="Helical" evidence="2">
    <location>
        <begin position="526"/>
        <end position="546"/>
    </location>
</feature>
<evidence type="ECO:0000256" key="2">
    <source>
        <dbReference type="SAM" id="Phobius"/>
    </source>
</evidence>
<dbReference type="EMBL" id="JAJEPU010000008">
    <property type="protein sequence ID" value="MCC2164131.1"/>
    <property type="molecule type" value="Genomic_DNA"/>
</dbReference>
<evidence type="ECO:0000259" key="3">
    <source>
        <dbReference type="SMART" id="SM00332"/>
    </source>
</evidence>
<dbReference type="RefSeq" id="WP_308450849.1">
    <property type="nucleotide sequence ID" value="NZ_JAJEPU010000008.1"/>
</dbReference>
<organism evidence="4 5">
    <name type="scientific">Brotaphodocola catenula</name>
    <dbReference type="NCBI Taxonomy" id="2885361"/>
    <lineage>
        <taxon>Bacteria</taxon>
        <taxon>Bacillati</taxon>
        <taxon>Bacillota</taxon>
        <taxon>Clostridia</taxon>
        <taxon>Lachnospirales</taxon>
        <taxon>Lachnospiraceae</taxon>
        <taxon>Brotaphodocola</taxon>
    </lineage>
</organism>
<feature type="region of interest" description="Disordered" evidence="1">
    <location>
        <begin position="449"/>
        <end position="497"/>
    </location>
</feature>
<proteinExistence type="predicted"/>
<feature type="domain" description="PPM-type phosphatase" evidence="3">
    <location>
        <begin position="76"/>
        <end position="323"/>
    </location>
</feature>
<dbReference type="SUPFAM" id="SSF81606">
    <property type="entry name" value="PP2C-like"/>
    <property type="match status" value="1"/>
</dbReference>
<reference evidence="4" key="1">
    <citation type="submission" date="2021-10" db="EMBL/GenBank/DDBJ databases">
        <title>Anaerobic single-cell dispensing facilitates the cultivation of human gut bacteria.</title>
        <authorList>
            <person name="Afrizal A."/>
        </authorList>
    </citation>
    <scope>NUCLEOTIDE SEQUENCE</scope>
    <source>
        <strain evidence="4">CLA-AA-H274</strain>
    </source>
</reference>
<protein>
    <submittedName>
        <fullName evidence="4">Protein phosphatase 2C domain-containing protein</fullName>
    </submittedName>
</protein>
<gene>
    <name evidence="4" type="ORF">LKD32_04385</name>
</gene>
<dbReference type="InterPro" id="IPR036457">
    <property type="entry name" value="PPM-type-like_dom_sf"/>
</dbReference>
<feature type="region of interest" description="Disordered" evidence="1">
    <location>
        <begin position="354"/>
        <end position="389"/>
    </location>
</feature>
<evidence type="ECO:0000313" key="5">
    <source>
        <dbReference type="Proteomes" id="UP001198962"/>
    </source>
</evidence>
<accession>A0AAE3DKL3</accession>
<keyword evidence="2" id="KW-1133">Transmembrane helix</keyword>
<evidence type="ECO:0000256" key="1">
    <source>
        <dbReference type="SAM" id="MobiDB-lite"/>
    </source>
</evidence>